<feature type="domain" description="Aminoglycoside phosphotransferase" evidence="1">
    <location>
        <begin position="27"/>
        <end position="276"/>
    </location>
</feature>
<dbReference type="InterPro" id="IPR011009">
    <property type="entry name" value="Kinase-like_dom_sf"/>
</dbReference>
<dbReference type="Pfam" id="PF01636">
    <property type="entry name" value="APH"/>
    <property type="match status" value="1"/>
</dbReference>
<dbReference type="CDD" id="cd05154">
    <property type="entry name" value="ACAD10_11_N-like"/>
    <property type="match status" value="1"/>
</dbReference>
<proteinExistence type="predicted"/>
<evidence type="ECO:0000313" key="3">
    <source>
        <dbReference type="Proteomes" id="UP000006377"/>
    </source>
</evidence>
<reference evidence="2 3" key="1">
    <citation type="journal article" date="2011" name="Stand. Genomic Sci.">
        <title>Complete genome sequence of Parvibaculum lavamentivorans type strain (DS-1(T)).</title>
        <authorList>
            <person name="Schleheck D."/>
            <person name="Weiss M."/>
            <person name="Pitluck S."/>
            <person name="Bruce D."/>
            <person name="Land M.L."/>
            <person name="Han S."/>
            <person name="Saunders E."/>
            <person name="Tapia R."/>
            <person name="Detter C."/>
            <person name="Brettin T."/>
            <person name="Han J."/>
            <person name="Woyke T."/>
            <person name="Goodwin L."/>
            <person name="Pennacchio L."/>
            <person name="Nolan M."/>
            <person name="Cook A.M."/>
            <person name="Kjelleberg S."/>
            <person name="Thomas T."/>
        </authorList>
    </citation>
    <scope>NUCLEOTIDE SEQUENCE [LARGE SCALE GENOMIC DNA]</scope>
    <source>
        <strain evidence="3">DS-1 / DSM 13023 / NCIMB 13966</strain>
    </source>
</reference>
<keyword evidence="3" id="KW-1185">Reference proteome</keyword>
<dbReference type="STRING" id="402881.Plav_2501"/>
<dbReference type="InterPro" id="IPR041726">
    <property type="entry name" value="ACAD10_11_N"/>
</dbReference>
<dbReference type="PANTHER" id="PTHR21310">
    <property type="entry name" value="AMINOGLYCOSIDE PHOSPHOTRANSFERASE-RELATED-RELATED"/>
    <property type="match status" value="1"/>
</dbReference>
<organism evidence="2 3">
    <name type="scientific">Parvibaculum lavamentivorans (strain DS-1 / DSM 13023 / NCIMB 13966)</name>
    <dbReference type="NCBI Taxonomy" id="402881"/>
    <lineage>
        <taxon>Bacteria</taxon>
        <taxon>Pseudomonadati</taxon>
        <taxon>Pseudomonadota</taxon>
        <taxon>Alphaproteobacteria</taxon>
        <taxon>Hyphomicrobiales</taxon>
        <taxon>Parvibaculaceae</taxon>
        <taxon>Parvibaculum</taxon>
    </lineage>
</organism>
<dbReference type="GO" id="GO:0016740">
    <property type="term" value="F:transferase activity"/>
    <property type="evidence" value="ECO:0007669"/>
    <property type="project" value="UniProtKB-KW"/>
</dbReference>
<evidence type="ECO:0000313" key="2">
    <source>
        <dbReference type="EMBL" id="ABS64110.1"/>
    </source>
</evidence>
<dbReference type="eggNOG" id="COG3173">
    <property type="taxonomic scope" value="Bacteria"/>
</dbReference>
<dbReference type="InterPro" id="IPR002575">
    <property type="entry name" value="Aminoglycoside_PTrfase"/>
</dbReference>
<accession>A7HW27</accession>
<dbReference type="KEGG" id="pla:Plav_2501"/>
<dbReference type="AlphaFoldDB" id="A7HW27"/>
<name>A7HW27_PARL1</name>
<dbReference type="EMBL" id="CP000774">
    <property type="protein sequence ID" value="ABS64110.1"/>
    <property type="molecule type" value="Genomic_DNA"/>
</dbReference>
<dbReference type="Proteomes" id="UP000006377">
    <property type="component" value="Chromosome"/>
</dbReference>
<protein>
    <submittedName>
        <fullName evidence="2">Aminoglycoside phosphotransferase</fullName>
    </submittedName>
</protein>
<keyword evidence="2" id="KW-0808">Transferase</keyword>
<evidence type="ECO:0000259" key="1">
    <source>
        <dbReference type="Pfam" id="PF01636"/>
    </source>
</evidence>
<dbReference type="RefSeq" id="WP_012111421.1">
    <property type="nucleotide sequence ID" value="NC_009719.1"/>
</dbReference>
<dbReference type="Gene3D" id="3.30.200.20">
    <property type="entry name" value="Phosphorylase Kinase, domain 1"/>
    <property type="match status" value="1"/>
</dbReference>
<sequence length="346" mass="39018">MEDIAPRIAAYLEHRMPAASNVEVSGVSRIPGGASRETYRFVATWEEGGKQMRRPLILRRDPVASLIETERDVEFNAYRAFHPTGLPVPEPLFLETDLKWLDRPFFVMEQIENCQAGSPFNATPYGPLGDKIGAQFWTHLGRIAAADPAKTGFSVNMEAVAPEACWKIELDKWEKVIDEDELVPQPVARAAIRWLRRNPPPPPPRVTAVHGDYRTGNFLFDGEGEIRAILDWEMCHLGDPLEDVAWAADPLWAFQQTERPGGMIARADAFRLWEEASGMKIDPVRLRWWEVFNSLKGLAIWISSGKEYQSGASSDPILAFPSWYCTDVHNRVLAHRLAALSKEARS</sequence>
<gene>
    <name evidence="2" type="ordered locus">Plav_2501</name>
</gene>
<dbReference type="SUPFAM" id="SSF56112">
    <property type="entry name" value="Protein kinase-like (PK-like)"/>
    <property type="match status" value="1"/>
</dbReference>
<dbReference type="HOGENOM" id="CLU_007526_1_1_5"/>
<dbReference type="Gene3D" id="3.90.1200.10">
    <property type="match status" value="1"/>
</dbReference>
<dbReference type="InterPro" id="IPR051678">
    <property type="entry name" value="AGP_Transferase"/>
</dbReference>
<dbReference type="PANTHER" id="PTHR21310:SF57">
    <property type="entry name" value="BLR2944 PROTEIN"/>
    <property type="match status" value="1"/>
</dbReference>